<feature type="coiled-coil region" evidence="1">
    <location>
        <begin position="502"/>
        <end position="581"/>
    </location>
</feature>
<feature type="region of interest" description="Disordered" evidence="2">
    <location>
        <begin position="437"/>
        <end position="479"/>
    </location>
</feature>
<reference evidence="4" key="1">
    <citation type="submission" date="2022-05" db="EMBL/GenBank/DDBJ databases">
        <authorList>
            <person name="Okamura Y."/>
        </authorList>
    </citation>
    <scope>NUCLEOTIDE SEQUENCE</scope>
</reference>
<feature type="domain" description="BEN" evidence="3">
    <location>
        <begin position="273"/>
        <end position="356"/>
    </location>
</feature>
<feature type="coiled-coil region" evidence="1">
    <location>
        <begin position="162"/>
        <end position="241"/>
    </location>
</feature>
<accession>A0A9P0XHU1</accession>
<name>A0A9P0XHU1_PIEBR</name>
<proteinExistence type="predicted"/>
<protein>
    <recommendedName>
        <fullName evidence="3">BEN domain-containing protein</fullName>
    </recommendedName>
</protein>
<evidence type="ECO:0000256" key="1">
    <source>
        <dbReference type="SAM" id="Coils"/>
    </source>
</evidence>
<feature type="region of interest" description="Disordered" evidence="2">
    <location>
        <begin position="97"/>
        <end position="145"/>
    </location>
</feature>
<dbReference type="EMBL" id="CALOZG010000042">
    <property type="protein sequence ID" value="CAH4035398.1"/>
    <property type="molecule type" value="Genomic_DNA"/>
</dbReference>
<comment type="caution">
    <text evidence="4">The sequence shown here is derived from an EMBL/GenBank/DDBJ whole genome shotgun (WGS) entry which is preliminary data.</text>
</comment>
<feature type="compositionally biased region" description="Basic residues" evidence="2">
    <location>
        <begin position="463"/>
        <end position="477"/>
    </location>
</feature>
<dbReference type="Proteomes" id="UP001152562">
    <property type="component" value="Unassembled WGS sequence"/>
</dbReference>
<organism evidence="4 5">
    <name type="scientific">Pieris brassicae</name>
    <name type="common">White butterfly</name>
    <name type="synonym">Large white butterfly</name>
    <dbReference type="NCBI Taxonomy" id="7116"/>
    <lineage>
        <taxon>Eukaryota</taxon>
        <taxon>Metazoa</taxon>
        <taxon>Ecdysozoa</taxon>
        <taxon>Arthropoda</taxon>
        <taxon>Hexapoda</taxon>
        <taxon>Insecta</taxon>
        <taxon>Pterygota</taxon>
        <taxon>Neoptera</taxon>
        <taxon>Endopterygota</taxon>
        <taxon>Lepidoptera</taxon>
        <taxon>Glossata</taxon>
        <taxon>Ditrysia</taxon>
        <taxon>Papilionoidea</taxon>
        <taxon>Pieridae</taxon>
        <taxon>Pierinae</taxon>
        <taxon>Pieris</taxon>
    </lineage>
</organism>
<keyword evidence="1" id="KW-0175">Coiled coil</keyword>
<feature type="compositionally biased region" description="Basic residues" evidence="2">
    <location>
        <begin position="120"/>
        <end position="137"/>
    </location>
</feature>
<dbReference type="GO" id="GO:0003677">
    <property type="term" value="F:DNA binding"/>
    <property type="evidence" value="ECO:0007669"/>
    <property type="project" value="InterPro"/>
</dbReference>
<evidence type="ECO:0000313" key="4">
    <source>
        <dbReference type="EMBL" id="CAH4035398.1"/>
    </source>
</evidence>
<dbReference type="InterPro" id="IPR018379">
    <property type="entry name" value="BEN_domain"/>
</dbReference>
<feature type="domain" description="BEN" evidence="3">
    <location>
        <begin position="613"/>
        <end position="704"/>
    </location>
</feature>
<feature type="compositionally biased region" description="Basic and acidic residues" evidence="2">
    <location>
        <begin position="97"/>
        <end position="108"/>
    </location>
</feature>
<dbReference type="PROSITE" id="PS51457">
    <property type="entry name" value="BEN"/>
    <property type="match status" value="2"/>
</dbReference>
<keyword evidence="5" id="KW-1185">Reference proteome</keyword>
<evidence type="ECO:0000313" key="5">
    <source>
        <dbReference type="Proteomes" id="UP001152562"/>
    </source>
</evidence>
<sequence length="705" mass="82158">MCSHNILYRIMNKKPNKEFFVVQFLERPYAYLDEFIYVPINDAININEKDFTVFTYPIDPGMKNKIYYDRWPYFWGKLRSLEVTAQRARAICKDLNSRKPDDEHRDLNDPVDNTADLKKNAKKRKATTARTTTKKKTKLGESTKPQEIKALDDDDMLTPEFMKTLSKELELYEEEHKELKEAQEKISQKSCLLKEFIEKLKSYNNEQNIVDDKYQKLVEIIKEKEKQINELKLQLKGEGKKGTEVANDKVNSVTRWTLRYPEETDDSFELLSDSGVYVNGVAFNYIVRAAKTMTDLARMLLHEVFTDKALNTCNFNSLDSNAINTLVDVLEITSLPISECNSATTLYYIRIMNHKSNKEFFVLQFLERPYAFLDEFIYIPTSDAIQTNDRKFTVFTYPIDPGMKNIVYYDKWPYFLGKLKSSAVTAQRARTICKDLNSRKPDDEDRDLNDPEDNTADFEKNEKKRKGTTRTKTKKKSKLGEFTKPQKIKALDDDDMLTPEFLKSLTKELELYEEQQKELKEAQEKISQKSCLLKEFIEKLKSYNNEENTVDDKYQKLVEIIKEKEKQINELKWQLKGKGKKGTEVANDKVNSVTRWTLRYPEETDDSFELLNDSGVYVNGVASNYIIRAAKTRTDLARMLLHEVFTVKALTTCNFYSLDSHARNTLVDAVGCISRRNGVGFDNVSKENIIRSIKNRLYYINKIPA</sequence>
<gene>
    <name evidence="4" type="ORF">PIBRA_LOCUS11465</name>
</gene>
<evidence type="ECO:0000256" key="2">
    <source>
        <dbReference type="SAM" id="MobiDB-lite"/>
    </source>
</evidence>
<feature type="compositionally biased region" description="Acidic residues" evidence="2">
    <location>
        <begin position="444"/>
        <end position="456"/>
    </location>
</feature>
<evidence type="ECO:0000259" key="3">
    <source>
        <dbReference type="PROSITE" id="PS51457"/>
    </source>
</evidence>
<dbReference type="AlphaFoldDB" id="A0A9P0XHU1"/>